<keyword evidence="3" id="KW-1015">Disulfide bond</keyword>
<proteinExistence type="inferred from homology"/>
<feature type="active site" description="Acyl-ester intermediate" evidence="4">
    <location>
        <position position="228"/>
    </location>
</feature>
<keyword evidence="2" id="KW-0378">Hydrolase</keyword>
<evidence type="ECO:0000256" key="1">
    <source>
        <dbReference type="ARBA" id="ARBA00005964"/>
    </source>
</evidence>
<name>A0A9P8WCK0_9HYPO</name>
<dbReference type="SUPFAM" id="SSF53474">
    <property type="entry name" value="alpha/beta-Hydrolases"/>
    <property type="match status" value="1"/>
</dbReference>
<dbReference type="EMBL" id="JAGPYM010000004">
    <property type="protein sequence ID" value="KAH6896046.1"/>
    <property type="molecule type" value="Genomic_DNA"/>
</dbReference>
<evidence type="ECO:0000256" key="3">
    <source>
        <dbReference type="ARBA" id="ARBA00023157"/>
    </source>
</evidence>
<evidence type="ECO:0000256" key="2">
    <source>
        <dbReference type="ARBA" id="ARBA00022801"/>
    </source>
</evidence>
<comment type="similarity">
    <text evidence="1">Belongs to the type-B carboxylesterase/lipase family.</text>
</comment>
<sequence length="541" mass="57617">MMFSRTLLALALYASTASPAPTNDKHSRPTAIIDTGAIIGTTTVLPSSTVTVNKFLGIPFAKPPVRFRAPEPVGRWPTLYDATRYGPACIENHDTSVDLIQGTSWNADVSSPPPAGESEDCLNLNVFAPASASAGSKAVLVWIFGGDFKSGSNSLPLYDGSGFAANQDVVVVTINYRTNVFGFPGSPDLPHGENNLALLDQRLGLQWVRRNIAGLGGNPFKITLFGQSAGAGSIDYLLTSPPGPLPFVGAIMQSGEGSFLDDTNSTKSWETLVEKAGCDPDENGLECIQSISAPELIEIVEKNGLLFRPMPDGGVTVGDDPLKDRMNSTGENSLIARVPIMIGSNSEESKYGVVAEVPDAREFLLESPDSPLKGQDELVDKILALYPLGAPGIATETDRVVAITTDFMMVCKIDLVSELSAKAGIDTWRYVFNASFPNTEIFDNSGAYHGAELPMVFGTYPEENATEFQADVSKSMQKAWADFAKDPSQGPGWKQVPEVGVFGGGVKVGMGDEGKKPFSTINSDLIDRGCGLWRQVAMGSS</sequence>
<evidence type="ECO:0000313" key="7">
    <source>
        <dbReference type="EMBL" id="KAH6896046.1"/>
    </source>
</evidence>
<feature type="domain" description="Carboxylesterase type B" evidence="6">
    <location>
        <begin position="32"/>
        <end position="487"/>
    </location>
</feature>
<feature type="chain" id="PRO_5040153291" evidence="5">
    <location>
        <begin position="20"/>
        <end position="541"/>
    </location>
</feature>
<protein>
    <submittedName>
        <fullName evidence="7">Cholinesterase</fullName>
    </submittedName>
</protein>
<dbReference type="Proteomes" id="UP000777438">
    <property type="component" value="Unassembled WGS sequence"/>
</dbReference>
<reference evidence="7 8" key="1">
    <citation type="journal article" date="2021" name="Nat. Commun.">
        <title>Genetic determinants of endophytism in the Arabidopsis root mycobiome.</title>
        <authorList>
            <person name="Mesny F."/>
            <person name="Miyauchi S."/>
            <person name="Thiergart T."/>
            <person name="Pickel B."/>
            <person name="Atanasova L."/>
            <person name="Karlsson M."/>
            <person name="Huettel B."/>
            <person name="Barry K.W."/>
            <person name="Haridas S."/>
            <person name="Chen C."/>
            <person name="Bauer D."/>
            <person name="Andreopoulos W."/>
            <person name="Pangilinan J."/>
            <person name="LaButti K."/>
            <person name="Riley R."/>
            <person name="Lipzen A."/>
            <person name="Clum A."/>
            <person name="Drula E."/>
            <person name="Henrissat B."/>
            <person name="Kohler A."/>
            <person name="Grigoriev I.V."/>
            <person name="Martin F.M."/>
            <person name="Hacquard S."/>
        </authorList>
    </citation>
    <scope>NUCLEOTIDE SEQUENCE [LARGE SCALE GENOMIC DNA]</scope>
    <source>
        <strain evidence="7 8">MPI-CAGE-CH-0241</strain>
    </source>
</reference>
<keyword evidence="5" id="KW-0732">Signal</keyword>
<dbReference type="InterPro" id="IPR002018">
    <property type="entry name" value="CarbesteraseB"/>
</dbReference>
<evidence type="ECO:0000313" key="8">
    <source>
        <dbReference type="Proteomes" id="UP000777438"/>
    </source>
</evidence>
<dbReference type="InterPro" id="IPR029058">
    <property type="entry name" value="AB_hydrolase_fold"/>
</dbReference>
<dbReference type="OrthoDB" id="408631at2759"/>
<evidence type="ECO:0000256" key="5">
    <source>
        <dbReference type="SAM" id="SignalP"/>
    </source>
</evidence>
<gene>
    <name evidence="7" type="ORF">B0T10DRAFT_231135</name>
</gene>
<accession>A0A9P8WCK0</accession>
<feature type="signal peptide" evidence="5">
    <location>
        <begin position="1"/>
        <end position="19"/>
    </location>
</feature>
<dbReference type="PRINTS" id="PR00878">
    <property type="entry name" value="CHOLNESTRASE"/>
</dbReference>
<evidence type="ECO:0000259" key="6">
    <source>
        <dbReference type="Pfam" id="PF00135"/>
    </source>
</evidence>
<dbReference type="Gene3D" id="3.40.50.1820">
    <property type="entry name" value="alpha/beta hydrolase"/>
    <property type="match status" value="1"/>
</dbReference>
<dbReference type="AlphaFoldDB" id="A0A9P8WCK0"/>
<dbReference type="GO" id="GO:0004104">
    <property type="term" value="F:cholinesterase activity"/>
    <property type="evidence" value="ECO:0007669"/>
    <property type="project" value="InterPro"/>
</dbReference>
<organism evidence="7 8">
    <name type="scientific">Thelonectria olida</name>
    <dbReference type="NCBI Taxonomy" id="1576542"/>
    <lineage>
        <taxon>Eukaryota</taxon>
        <taxon>Fungi</taxon>
        <taxon>Dikarya</taxon>
        <taxon>Ascomycota</taxon>
        <taxon>Pezizomycotina</taxon>
        <taxon>Sordariomycetes</taxon>
        <taxon>Hypocreomycetidae</taxon>
        <taxon>Hypocreales</taxon>
        <taxon>Nectriaceae</taxon>
        <taxon>Thelonectria</taxon>
    </lineage>
</organism>
<feature type="active site" description="Charge relay system" evidence="4">
    <location>
        <position position="348"/>
    </location>
</feature>
<feature type="active site" description="Charge relay system" evidence="4">
    <location>
        <position position="449"/>
    </location>
</feature>
<dbReference type="PANTHER" id="PTHR43918:SF4">
    <property type="entry name" value="CARBOXYLIC ESTER HYDROLASE"/>
    <property type="match status" value="1"/>
</dbReference>
<dbReference type="PANTHER" id="PTHR43918">
    <property type="entry name" value="ACETYLCHOLINESTERASE"/>
    <property type="match status" value="1"/>
</dbReference>
<dbReference type="Pfam" id="PF00135">
    <property type="entry name" value="COesterase"/>
    <property type="match status" value="1"/>
</dbReference>
<dbReference type="InterPro" id="IPR050654">
    <property type="entry name" value="AChE-related_enzymes"/>
</dbReference>
<comment type="caution">
    <text evidence="7">The sequence shown here is derived from an EMBL/GenBank/DDBJ whole genome shotgun (WGS) entry which is preliminary data.</text>
</comment>
<evidence type="ECO:0000256" key="4">
    <source>
        <dbReference type="PIRSR" id="PIRSR600997-1"/>
    </source>
</evidence>
<keyword evidence="8" id="KW-1185">Reference proteome</keyword>
<dbReference type="InterPro" id="IPR000997">
    <property type="entry name" value="Cholinesterase"/>
</dbReference>